<keyword evidence="2" id="KW-1185">Reference proteome</keyword>
<dbReference type="EMBL" id="JAOQAZ010000057">
    <property type="protein sequence ID" value="KAJ4243474.1"/>
    <property type="molecule type" value="Genomic_DNA"/>
</dbReference>
<sequence length="399" mass="46819">MAPFPFLSLPMELKIEIIRCLLPGVIVPEWRGEDSAIALGERVATHNLKSSCAEIRDIVEYIRPIEATNRYRRVQFSFDPDRDTLMVWNMCLPRVHYVFNWRNLNRVSLCLDEHALPIRRLLTSSYRLMPPGASDITQHLAPGAVLRAWRAHPFSTSFPIFSRFPRIQEFVHIDGFQMFGPDIVAPRKTNETWGIGRVYPHDPQAVDHFSSRGILADTGLGWKLPMNTWGMERDLISDPTDLRRRRVYNRKFNNKPRIGFHGYSRGTMSLGGKWAGFRYYIETEEVEFSPLAWSEVEYFAHRLYAPEGAGRCLPDNQDPQLISRVWIIRPNERVKPKEQPHHCWIKVKKWEKGDPEWVRQVESTWKMVRHTLLKRHVEHRYWFIRPLDQVEGTNPPANM</sequence>
<evidence type="ECO:0000313" key="2">
    <source>
        <dbReference type="Proteomes" id="UP001152049"/>
    </source>
</evidence>
<dbReference type="Proteomes" id="UP001152049">
    <property type="component" value="Unassembled WGS sequence"/>
</dbReference>
<organism evidence="1 2">
    <name type="scientific">Fusarium torreyae</name>
    <dbReference type="NCBI Taxonomy" id="1237075"/>
    <lineage>
        <taxon>Eukaryota</taxon>
        <taxon>Fungi</taxon>
        <taxon>Dikarya</taxon>
        <taxon>Ascomycota</taxon>
        <taxon>Pezizomycotina</taxon>
        <taxon>Sordariomycetes</taxon>
        <taxon>Hypocreomycetidae</taxon>
        <taxon>Hypocreales</taxon>
        <taxon>Nectriaceae</taxon>
        <taxon>Fusarium</taxon>
    </lineage>
</organism>
<gene>
    <name evidence="1" type="ORF">NW762_014805</name>
</gene>
<reference evidence="1" key="1">
    <citation type="submission" date="2022-09" db="EMBL/GenBank/DDBJ databases">
        <title>Fusarium specimens isolated from Avocado Roots.</title>
        <authorList>
            <person name="Stajich J."/>
            <person name="Roper C."/>
            <person name="Heimlech-Rivalta G."/>
        </authorList>
    </citation>
    <scope>NUCLEOTIDE SEQUENCE</scope>
    <source>
        <strain evidence="1">CF00136</strain>
    </source>
</reference>
<dbReference type="OrthoDB" id="5090029at2759"/>
<comment type="caution">
    <text evidence="1">The sequence shown here is derived from an EMBL/GenBank/DDBJ whole genome shotgun (WGS) entry which is preliminary data.</text>
</comment>
<dbReference type="AlphaFoldDB" id="A0A9W8RI26"/>
<evidence type="ECO:0000313" key="1">
    <source>
        <dbReference type="EMBL" id="KAJ4243474.1"/>
    </source>
</evidence>
<name>A0A9W8RI26_9HYPO</name>
<accession>A0A9W8RI26</accession>
<proteinExistence type="predicted"/>
<protein>
    <submittedName>
        <fullName evidence="1">Uncharacterized protein</fullName>
    </submittedName>
</protein>